<organism evidence="7">
    <name type="scientific">marine metagenome</name>
    <dbReference type="NCBI Taxonomy" id="408172"/>
    <lineage>
        <taxon>unclassified sequences</taxon>
        <taxon>metagenomes</taxon>
        <taxon>ecological metagenomes</taxon>
    </lineage>
</organism>
<dbReference type="PANTHER" id="PTHR11958:SF63">
    <property type="entry name" value="AMINO ACID TRANSPORTER"/>
    <property type="match status" value="1"/>
</dbReference>
<keyword evidence="2" id="KW-0813">Transport</keyword>
<dbReference type="InterPro" id="IPR036458">
    <property type="entry name" value="Na:dicarbo_symporter_sf"/>
</dbReference>
<evidence type="ECO:0000256" key="1">
    <source>
        <dbReference type="ARBA" id="ARBA00004141"/>
    </source>
</evidence>
<evidence type="ECO:0000256" key="5">
    <source>
        <dbReference type="ARBA" id="ARBA00023136"/>
    </source>
</evidence>
<feature type="transmembrane region" description="Helical" evidence="6">
    <location>
        <begin position="74"/>
        <end position="91"/>
    </location>
</feature>
<dbReference type="SUPFAM" id="SSF118215">
    <property type="entry name" value="Proton glutamate symport protein"/>
    <property type="match status" value="1"/>
</dbReference>
<feature type="transmembrane region" description="Helical" evidence="6">
    <location>
        <begin position="121"/>
        <end position="145"/>
    </location>
</feature>
<dbReference type="InterPro" id="IPR001991">
    <property type="entry name" value="Na-dicarboxylate_symporter"/>
</dbReference>
<evidence type="ECO:0008006" key="8">
    <source>
        <dbReference type="Google" id="ProtNLM"/>
    </source>
</evidence>
<evidence type="ECO:0000256" key="6">
    <source>
        <dbReference type="SAM" id="Phobius"/>
    </source>
</evidence>
<keyword evidence="5 6" id="KW-0472">Membrane</keyword>
<dbReference type="PANTHER" id="PTHR11958">
    <property type="entry name" value="SODIUM/DICARBOXYLATE SYMPORTER-RELATED"/>
    <property type="match status" value="1"/>
</dbReference>
<name>A0A382BDA8_9ZZZZ</name>
<keyword evidence="3 6" id="KW-0812">Transmembrane</keyword>
<gene>
    <name evidence="7" type="ORF">METZ01_LOCUS164031</name>
</gene>
<evidence type="ECO:0000313" key="7">
    <source>
        <dbReference type="EMBL" id="SVB11177.1"/>
    </source>
</evidence>
<evidence type="ECO:0000256" key="3">
    <source>
        <dbReference type="ARBA" id="ARBA00022692"/>
    </source>
</evidence>
<evidence type="ECO:0000256" key="2">
    <source>
        <dbReference type="ARBA" id="ARBA00022448"/>
    </source>
</evidence>
<reference evidence="7" key="1">
    <citation type="submission" date="2018-05" db="EMBL/GenBank/DDBJ databases">
        <authorList>
            <person name="Lanie J.A."/>
            <person name="Ng W.-L."/>
            <person name="Kazmierczak K.M."/>
            <person name="Andrzejewski T.M."/>
            <person name="Davidsen T.M."/>
            <person name="Wayne K.J."/>
            <person name="Tettelin H."/>
            <person name="Glass J.I."/>
            <person name="Rusch D."/>
            <person name="Podicherti R."/>
            <person name="Tsui H.-C.T."/>
            <person name="Winkler M.E."/>
        </authorList>
    </citation>
    <scope>NUCLEOTIDE SEQUENCE</scope>
</reference>
<evidence type="ECO:0000256" key="4">
    <source>
        <dbReference type="ARBA" id="ARBA00022989"/>
    </source>
</evidence>
<dbReference type="InterPro" id="IPR050746">
    <property type="entry name" value="DAACS"/>
</dbReference>
<dbReference type="Gene3D" id="1.10.3860.10">
    <property type="entry name" value="Sodium:dicarboxylate symporter"/>
    <property type="match status" value="1"/>
</dbReference>
<accession>A0A382BDA8</accession>
<sequence length="189" mass="19725">MIFVYGGLIRLVAGLPLGNFFKGIIDAQAVAYSTSSSSATLPVTLQCVQKNLGVKKTVASSVLPLGATINMDGTALYLGIVALFSAQIFGVQLSFADYFLIAMTATLTSIGTAGIPSASLFLLATVLSVIGITDAQTALIVGFVLPFDRILDMARTVVNITGDATVSVLVAKSEGELDETEFRDTTSDF</sequence>
<dbReference type="GO" id="GO:0016020">
    <property type="term" value="C:membrane"/>
    <property type="evidence" value="ECO:0007669"/>
    <property type="project" value="UniProtKB-SubCell"/>
</dbReference>
<dbReference type="EMBL" id="UINC01029068">
    <property type="protein sequence ID" value="SVB11177.1"/>
    <property type="molecule type" value="Genomic_DNA"/>
</dbReference>
<dbReference type="Pfam" id="PF00375">
    <property type="entry name" value="SDF"/>
    <property type="match status" value="1"/>
</dbReference>
<keyword evidence="4 6" id="KW-1133">Transmembrane helix</keyword>
<dbReference type="AlphaFoldDB" id="A0A382BDA8"/>
<dbReference type="GO" id="GO:0015293">
    <property type="term" value="F:symporter activity"/>
    <property type="evidence" value="ECO:0007669"/>
    <property type="project" value="InterPro"/>
</dbReference>
<protein>
    <recommendedName>
        <fullName evidence="8">Amino acid transporter</fullName>
    </recommendedName>
</protein>
<comment type="subcellular location">
    <subcellularLocation>
        <location evidence="1">Membrane</location>
        <topology evidence="1">Multi-pass membrane protein</topology>
    </subcellularLocation>
</comment>
<proteinExistence type="predicted"/>